<reference evidence="1" key="1">
    <citation type="journal article" date="2021" name="Environ. Microbiol.">
        <title>Gene family expansions and transcriptome signatures uncover fungal adaptations to wood decay.</title>
        <authorList>
            <person name="Hage H."/>
            <person name="Miyauchi S."/>
            <person name="Viragh M."/>
            <person name="Drula E."/>
            <person name="Min B."/>
            <person name="Chaduli D."/>
            <person name="Navarro D."/>
            <person name="Favel A."/>
            <person name="Norest M."/>
            <person name="Lesage-Meessen L."/>
            <person name="Balint B."/>
            <person name="Merenyi Z."/>
            <person name="de Eugenio L."/>
            <person name="Morin E."/>
            <person name="Martinez A.T."/>
            <person name="Baldrian P."/>
            <person name="Stursova M."/>
            <person name="Martinez M.J."/>
            <person name="Novotny C."/>
            <person name="Magnuson J.K."/>
            <person name="Spatafora J.W."/>
            <person name="Maurice S."/>
            <person name="Pangilinan J."/>
            <person name="Andreopoulos W."/>
            <person name="LaButti K."/>
            <person name="Hundley H."/>
            <person name="Na H."/>
            <person name="Kuo A."/>
            <person name="Barry K."/>
            <person name="Lipzen A."/>
            <person name="Henrissat B."/>
            <person name="Riley R."/>
            <person name="Ahrendt S."/>
            <person name="Nagy L.G."/>
            <person name="Grigoriev I.V."/>
            <person name="Martin F."/>
            <person name="Rosso M.N."/>
        </authorList>
    </citation>
    <scope>NUCLEOTIDE SEQUENCE</scope>
    <source>
        <strain evidence="1">CBS 384.51</strain>
    </source>
</reference>
<accession>A0ACB8TUX3</accession>
<keyword evidence="2" id="KW-1185">Reference proteome</keyword>
<comment type="caution">
    <text evidence="1">The sequence shown here is derived from an EMBL/GenBank/DDBJ whole genome shotgun (WGS) entry which is preliminary data.</text>
</comment>
<dbReference type="Proteomes" id="UP001055072">
    <property type="component" value="Unassembled WGS sequence"/>
</dbReference>
<protein>
    <submittedName>
        <fullName evidence="1">Uncharacterized protein</fullName>
    </submittedName>
</protein>
<evidence type="ECO:0000313" key="2">
    <source>
        <dbReference type="Proteomes" id="UP001055072"/>
    </source>
</evidence>
<proteinExistence type="predicted"/>
<evidence type="ECO:0000313" key="1">
    <source>
        <dbReference type="EMBL" id="KAI0085872.1"/>
    </source>
</evidence>
<name>A0ACB8TUX3_9APHY</name>
<organism evidence="1 2">
    <name type="scientific">Irpex rosettiformis</name>
    <dbReference type="NCBI Taxonomy" id="378272"/>
    <lineage>
        <taxon>Eukaryota</taxon>
        <taxon>Fungi</taxon>
        <taxon>Dikarya</taxon>
        <taxon>Basidiomycota</taxon>
        <taxon>Agaricomycotina</taxon>
        <taxon>Agaricomycetes</taxon>
        <taxon>Polyporales</taxon>
        <taxon>Irpicaceae</taxon>
        <taxon>Irpex</taxon>
    </lineage>
</organism>
<sequence length="268" mass="28777">MTRGELISLGGVAKDEGSVGGVRRGENDAMGNESVDQADVESSDERPWQTSGIGLKAILSPNEGRLSNEWPQRKQKSSSQRCSGVLERTTATIAARSWDYSVSARRFPKAVVGPSLTLATSFAHKVRAVGRAECREIEEGNAVKIPRRTDGGQIGLWPSSCLMSSEVIVKALMAGGVVFVVDKGGEREENVALIDPGRRPASPGQAPPHKPWPFLKVLPHHNCHLISPGRTLTSSLPVNIQLLLRFSLPTLIASLPARDTPTVVSAIH</sequence>
<gene>
    <name evidence="1" type="ORF">BDY19DRAFT_996312</name>
</gene>
<dbReference type="EMBL" id="MU274927">
    <property type="protein sequence ID" value="KAI0085872.1"/>
    <property type="molecule type" value="Genomic_DNA"/>
</dbReference>